<proteinExistence type="predicted"/>
<dbReference type="PROSITE" id="PS50977">
    <property type="entry name" value="HTH_TETR_2"/>
    <property type="match status" value="1"/>
</dbReference>
<dbReference type="InterPro" id="IPR050109">
    <property type="entry name" value="HTH-type_TetR-like_transc_reg"/>
</dbReference>
<dbReference type="PANTHER" id="PTHR30055">
    <property type="entry name" value="HTH-TYPE TRANSCRIPTIONAL REGULATOR RUTR"/>
    <property type="match status" value="1"/>
</dbReference>
<dbReference type="Gene3D" id="1.10.357.10">
    <property type="entry name" value="Tetracycline Repressor, domain 2"/>
    <property type="match status" value="1"/>
</dbReference>
<feature type="domain" description="HTH tetR-type" evidence="3">
    <location>
        <begin position="10"/>
        <end position="70"/>
    </location>
</feature>
<reference evidence="5" key="1">
    <citation type="submission" date="2015-05" db="EMBL/GenBank/DDBJ databases">
        <authorList>
            <person name="Rodrigo-Torres Lidia"/>
            <person name="Arahal R.David."/>
        </authorList>
    </citation>
    <scope>NUCLEOTIDE SEQUENCE [LARGE SCALE GENOMIC DNA]</scope>
    <source>
        <strain evidence="5">CECT 7321</strain>
    </source>
</reference>
<dbReference type="InterPro" id="IPR001647">
    <property type="entry name" value="HTH_TetR"/>
</dbReference>
<dbReference type="Proteomes" id="UP000043764">
    <property type="component" value="Unassembled WGS sequence"/>
</dbReference>
<evidence type="ECO:0000313" key="4">
    <source>
        <dbReference type="EMBL" id="CRL10599.1"/>
    </source>
</evidence>
<dbReference type="InterPro" id="IPR036271">
    <property type="entry name" value="Tet_transcr_reg_TetR-rel_C_sf"/>
</dbReference>
<evidence type="ECO:0000313" key="5">
    <source>
        <dbReference type="Proteomes" id="UP000043764"/>
    </source>
</evidence>
<keyword evidence="5" id="KW-1185">Reference proteome</keyword>
<dbReference type="SUPFAM" id="SSF48498">
    <property type="entry name" value="Tetracyclin repressor-like, C-terminal domain"/>
    <property type="match status" value="1"/>
</dbReference>
<dbReference type="AlphaFoldDB" id="A0A0H5D0L4"/>
<dbReference type="InterPro" id="IPR009057">
    <property type="entry name" value="Homeodomain-like_sf"/>
</dbReference>
<dbReference type="SUPFAM" id="SSF46689">
    <property type="entry name" value="Homeodomain-like"/>
    <property type="match status" value="1"/>
</dbReference>
<sequence>MARTIAKDHDEKRAQILKSAAKVFAEAGFDRASMTQLARECGISKANIYHYYDSKDAVLFGVLDTYLSELRDRVCGVDVSALSPDQRLRRIVSEILLAYQGADHEHQVQISAMGALPEDQQKLLRAYQRELVQVVSDALAAVAPTTLARDSEKLRSATMSVFGMLNWYYMWNSGAGSDAREAYADVVANLTLGGVGRL</sequence>
<name>A0A0H5D0L4_9RHOB</name>
<evidence type="ECO:0000256" key="2">
    <source>
        <dbReference type="PROSITE-ProRule" id="PRU00335"/>
    </source>
</evidence>
<dbReference type="Pfam" id="PF17932">
    <property type="entry name" value="TetR_C_24"/>
    <property type="match status" value="1"/>
</dbReference>
<dbReference type="EMBL" id="CVRL01000013">
    <property type="protein sequence ID" value="CRL10599.1"/>
    <property type="molecule type" value="Genomic_DNA"/>
</dbReference>
<dbReference type="Gene3D" id="1.10.10.60">
    <property type="entry name" value="Homeodomain-like"/>
    <property type="match status" value="1"/>
</dbReference>
<dbReference type="GO" id="GO:0003700">
    <property type="term" value="F:DNA-binding transcription factor activity"/>
    <property type="evidence" value="ECO:0007669"/>
    <property type="project" value="TreeGrafter"/>
</dbReference>
<dbReference type="InterPro" id="IPR041490">
    <property type="entry name" value="KstR2_TetR_C"/>
</dbReference>
<gene>
    <name evidence="4" type="primary">nicS</name>
    <name evidence="4" type="ORF">NIT7321_01445</name>
</gene>
<accession>A0A0H5D0L4</accession>
<keyword evidence="1 2" id="KW-0238">DNA-binding</keyword>
<protein>
    <submittedName>
        <fullName evidence="4">Nicotinate degradation protein S</fullName>
    </submittedName>
</protein>
<dbReference type="STRING" id="481446.NIT7645_00071"/>
<dbReference type="RefSeq" id="WP_050673007.1">
    <property type="nucleotide sequence ID" value="NZ_BSKQ01000001.1"/>
</dbReference>
<dbReference type="PRINTS" id="PR00455">
    <property type="entry name" value="HTHTETR"/>
</dbReference>
<dbReference type="Pfam" id="PF00440">
    <property type="entry name" value="TetR_N"/>
    <property type="match status" value="1"/>
</dbReference>
<dbReference type="GO" id="GO:0000976">
    <property type="term" value="F:transcription cis-regulatory region binding"/>
    <property type="evidence" value="ECO:0007669"/>
    <property type="project" value="TreeGrafter"/>
</dbReference>
<dbReference type="PANTHER" id="PTHR30055:SF226">
    <property type="entry name" value="HTH-TYPE TRANSCRIPTIONAL REGULATOR PKSA"/>
    <property type="match status" value="1"/>
</dbReference>
<evidence type="ECO:0000256" key="1">
    <source>
        <dbReference type="ARBA" id="ARBA00023125"/>
    </source>
</evidence>
<feature type="DNA-binding region" description="H-T-H motif" evidence="2">
    <location>
        <begin position="33"/>
        <end position="52"/>
    </location>
</feature>
<organism evidence="4 5">
    <name type="scientific">Phaeobacter italicus</name>
    <dbReference type="NCBI Taxonomy" id="481446"/>
    <lineage>
        <taxon>Bacteria</taxon>
        <taxon>Pseudomonadati</taxon>
        <taxon>Pseudomonadota</taxon>
        <taxon>Alphaproteobacteria</taxon>
        <taxon>Rhodobacterales</taxon>
        <taxon>Roseobacteraceae</taxon>
        <taxon>Phaeobacter</taxon>
    </lineage>
</organism>
<evidence type="ECO:0000259" key="3">
    <source>
        <dbReference type="PROSITE" id="PS50977"/>
    </source>
</evidence>